<dbReference type="AlphaFoldDB" id="A0A2N5GPM4"/>
<dbReference type="Proteomes" id="UP000235114">
    <property type="component" value="Unassembled WGS sequence"/>
</dbReference>
<name>A0A2N5GPM4_9BACI</name>
<comment type="caution">
    <text evidence="1">The sequence shown here is derived from an EMBL/GenBank/DDBJ whole genome shotgun (WGS) entry which is preliminary data.</text>
</comment>
<dbReference type="OrthoDB" id="2944087at2"/>
<reference evidence="1 3" key="1">
    <citation type="submission" date="2017-11" db="EMBL/GenBank/DDBJ databases">
        <title>Comparitive Functional Genomics of Dry Heat Resistant strains isolated from the Viking Spacecraft.</title>
        <authorList>
            <person name="Seuylemezian A."/>
            <person name="Cooper K."/>
            <person name="Vaishampayan P."/>
        </authorList>
    </citation>
    <scope>NUCLEOTIDE SEQUENCE [LARGE SCALE GENOMIC DNA]</scope>
    <source>
        <strain evidence="1 3">M4.6</strain>
    </source>
</reference>
<dbReference type="EMBL" id="PGVA01000012">
    <property type="protein sequence ID" value="PLR84659.1"/>
    <property type="molecule type" value="Genomic_DNA"/>
</dbReference>
<gene>
    <name evidence="1" type="ORF">CU635_06200</name>
    <name evidence="2" type="ORF">CVD25_01090</name>
</gene>
<organism evidence="1 3">
    <name type="scientific">Bacillus canaveralius</name>
    <dbReference type="NCBI Taxonomy" id="1403243"/>
    <lineage>
        <taxon>Bacteria</taxon>
        <taxon>Bacillati</taxon>
        <taxon>Bacillota</taxon>
        <taxon>Bacilli</taxon>
        <taxon>Bacillales</taxon>
        <taxon>Bacillaceae</taxon>
        <taxon>Bacillus</taxon>
    </lineage>
</organism>
<reference evidence="2 4" key="2">
    <citation type="submission" date="2017-12" db="EMBL/GenBank/DDBJ databases">
        <title>Comparative Functional Genomics of Dry Heat Resistant strains isolated from the Viking Spacecraft.</title>
        <authorList>
            <person name="Seuylemezian A."/>
            <person name="Cooper K."/>
            <person name="Vaishampayan P."/>
        </authorList>
    </citation>
    <scope>NUCLEOTIDE SEQUENCE [LARGE SCALE GENOMIC DNA]</scope>
    <source>
        <strain evidence="2 4">ATCC 29669</strain>
    </source>
</reference>
<evidence type="ECO:0000313" key="4">
    <source>
        <dbReference type="Proteomes" id="UP000235114"/>
    </source>
</evidence>
<proteinExistence type="predicted"/>
<sequence length="243" mass="27068">MLKSPKRVWTVRKPVENLISIADFAGKVAGSTVENPHKAYILTTANNIDIGELQSPNDSNWYEYIESHGFAKYSRIEKLDGTLSNPNVTANGKNAQTLFSFNLIEHVERKYGAIPASTVADKVAWLKANAYFFTFNWHGKGSAPNSTKSKLGYWNAVSNAWATGPSWERSGTTIQRTPIGFENIHIQHLIDANGFAHFIAFAEPSDGVTLSKIETDYVNLEVKLKDSVRMITDLLTGEKRFVI</sequence>
<keyword evidence="4" id="KW-1185">Reference proteome</keyword>
<evidence type="ECO:0000313" key="1">
    <source>
        <dbReference type="EMBL" id="PLR84659.1"/>
    </source>
</evidence>
<accession>A0A2N5GPM4</accession>
<evidence type="ECO:0000313" key="3">
    <source>
        <dbReference type="Proteomes" id="UP000234951"/>
    </source>
</evidence>
<protein>
    <submittedName>
        <fullName evidence="1">Uncharacterized protein</fullName>
    </submittedName>
</protein>
<dbReference type="Proteomes" id="UP000234951">
    <property type="component" value="Unassembled WGS sequence"/>
</dbReference>
<evidence type="ECO:0000313" key="2">
    <source>
        <dbReference type="EMBL" id="PLS00811.1"/>
    </source>
</evidence>
<dbReference type="EMBL" id="PGVD01000003">
    <property type="protein sequence ID" value="PLS00811.1"/>
    <property type="molecule type" value="Genomic_DNA"/>
</dbReference>
<dbReference type="RefSeq" id="WP_101576308.1">
    <property type="nucleotide sequence ID" value="NZ_PGVA01000012.1"/>
</dbReference>